<name>A0ACB7YSH7_9ERIC</name>
<proteinExistence type="predicted"/>
<dbReference type="EMBL" id="CM037161">
    <property type="protein sequence ID" value="KAH7856124.1"/>
    <property type="molecule type" value="Genomic_DNA"/>
</dbReference>
<evidence type="ECO:0000313" key="1">
    <source>
        <dbReference type="EMBL" id="KAH7856124.1"/>
    </source>
</evidence>
<organism evidence="1 2">
    <name type="scientific">Vaccinium darrowii</name>
    <dbReference type="NCBI Taxonomy" id="229202"/>
    <lineage>
        <taxon>Eukaryota</taxon>
        <taxon>Viridiplantae</taxon>
        <taxon>Streptophyta</taxon>
        <taxon>Embryophyta</taxon>
        <taxon>Tracheophyta</taxon>
        <taxon>Spermatophyta</taxon>
        <taxon>Magnoliopsida</taxon>
        <taxon>eudicotyledons</taxon>
        <taxon>Gunneridae</taxon>
        <taxon>Pentapetalae</taxon>
        <taxon>asterids</taxon>
        <taxon>Ericales</taxon>
        <taxon>Ericaceae</taxon>
        <taxon>Vaccinioideae</taxon>
        <taxon>Vaccinieae</taxon>
        <taxon>Vaccinium</taxon>
    </lineage>
</organism>
<dbReference type="Proteomes" id="UP000828048">
    <property type="component" value="Chromosome 11"/>
</dbReference>
<sequence>MADFPPNLEDGERWLPADIYHEIVYGSFEPKALADNTSGESATEVETFDRGGNAVLTEQYCFWPVPRYGKELKGFAGNSGGTGVFLPQTPRMESTEIKGTGVFLQSIASNGPPVNVRKNKKSGKKFVAKKEAPEKKEVSQVPAEMCLPAEWTY</sequence>
<evidence type="ECO:0000313" key="2">
    <source>
        <dbReference type="Proteomes" id="UP000828048"/>
    </source>
</evidence>
<gene>
    <name evidence="1" type="ORF">Vadar_032945</name>
</gene>
<accession>A0ACB7YSH7</accession>
<comment type="caution">
    <text evidence="1">The sequence shown here is derived from an EMBL/GenBank/DDBJ whole genome shotgun (WGS) entry which is preliminary data.</text>
</comment>
<protein>
    <submittedName>
        <fullName evidence="1">Uncharacterized protein</fullName>
    </submittedName>
</protein>
<keyword evidence="2" id="KW-1185">Reference proteome</keyword>
<reference evidence="1 2" key="1">
    <citation type="journal article" date="2021" name="Hortic Res">
        <title>High-quality reference genome and annotation aids understanding of berry development for evergreen blueberry (Vaccinium darrowii).</title>
        <authorList>
            <person name="Yu J."/>
            <person name="Hulse-Kemp A.M."/>
            <person name="Babiker E."/>
            <person name="Staton M."/>
        </authorList>
    </citation>
    <scope>NUCLEOTIDE SEQUENCE [LARGE SCALE GENOMIC DNA]</scope>
    <source>
        <strain evidence="2">cv. NJ 8807/NJ 8810</strain>
        <tissue evidence="1">Young leaf</tissue>
    </source>
</reference>